<dbReference type="RefSeq" id="WP_094757375.1">
    <property type="nucleotide sequence ID" value="NZ_FQYT01000016.1"/>
</dbReference>
<name>A0A1M6HXS4_9FIRM</name>
<gene>
    <name evidence="1" type="ORF">SAMN02745691_01638</name>
</gene>
<dbReference type="EMBL" id="FQYT01000016">
    <property type="protein sequence ID" value="SHJ26887.1"/>
    <property type="molecule type" value="Genomic_DNA"/>
</dbReference>
<dbReference type="AlphaFoldDB" id="A0A1M6HXS4"/>
<proteinExistence type="predicted"/>
<evidence type="ECO:0000313" key="2">
    <source>
        <dbReference type="Proteomes" id="UP000184342"/>
    </source>
</evidence>
<dbReference type="Pfam" id="PF08863">
    <property type="entry name" value="YolD"/>
    <property type="match status" value="1"/>
</dbReference>
<accession>A0A1M6HXS4</accession>
<reference evidence="1 2" key="1">
    <citation type="submission" date="2016-11" db="EMBL/GenBank/DDBJ databases">
        <authorList>
            <person name="Jaros S."/>
            <person name="Januszkiewicz K."/>
            <person name="Wedrychowicz H."/>
        </authorList>
    </citation>
    <scope>NUCLEOTIDE SEQUENCE [LARGE SCALE GENOMIC DNA]</scope>
    <source>
        <strain evidence="1 2">DSM 15970</strain>
    </source>
</reference>
<dbReference type="STRING" id="1122934.SAMN02745691_01638"/>
<organism evidence="1 2">
    <name type="scientific">Parasporobacterium paucivorans DSM 15970</name>
    <dbReference type="NCBI Taxonomy" id="1122934"/>
    <lineage>
        <taxon>Bacteria</taxon>
        <taxon>Bacillati</taxon>
        <taxon>Bacillota</taxon>
        <taxon>Clostridia</taxon>
        <taxon>Lachnospirales</taxon>
        <taxon>Lachnospiraceae</taxon>
        <taxon>Parasporobacterium</taxon>
    </lineage>
</organism>
<protein>
    <submittedName>
        <fullName evidence="1">YolD-like protein</fullName>
    </submittedName>
</protein>
<dbReference type="OrthoDB" id="361760at2"/>
<dbReference type="Proteomes" id="UP000184342">
    <property type="component" value="Unassembled WGS sequence"/>
</dbReference>
<evidence type="ECO:0000313" key="1">
    <source>
        <dbReference type="EMBL" id="SHJ26887.1"/>
    </source>
</evidence>
<keyword evidence="2" id="KW-1185">Reference proteome</keyword>
<dbReference type="InterPro" id="IPR014962">
    <property type="entry name" value="YolD"/>
</dbReference>
<sequence length="109" mass="12358">MATKPRGKMPVSERAKQFLPFAALKGLPEALAEKEKIIVPKIELSEEMAQELNQKFCQLKRGTVATITYFHEDEYLQITGMVALIDEPNRILRIVDTKIPFDDVLDING</sequence>